<dbReference type="Gene3D" id="2.30.30.760">
    <property type="match status" value="1"/>
</dbReference>
<evidence type="ECO:0000313" key="7">
    <source>
        <dbReference type="Proteomes" id="UP001056201"/>
    </source>
</evidence>
<evidence type="ECO:0000256" key="2">
    <source>
        <dbReference type="ARBA" id="ARBA00022729"/>
    </source>
</evidence>
<dbReference type="Gene3D" id="3.90.1210.10">
    <property type="entry name" value="Antifreeze-like/N-acetylneuraminic acid synthase C-terminal domain"/>
    <property type="match status" value="1"/>
</dbReference>
<reference evidence="6" key="1">
    <citation type="submission" date="2022-05" db="EMBL/GenBank/DDBJ databases">
        <title>An RpoN-dependent PEP-CTERM gene is involved in floc formation of an Aquincola tertiaricarbonis strain.</title>
        <authorList>
            <person name="Qiu D."/>
            <person name="Xia M."/>
        </authorList>
    </citation>
    <scope>NUCLEOTIDE SEQUENCE</scope>
    <source>
        <strain evidence="6">RN12</strain>
    </source>
</reference>
<dbReference type="PANTHER" id="PTHR36307">
    <property type="entry name" value="FLAGELLA BASAL BODY P-RING FORMATION PROTEIN FLGA"/>
    <property type="match status" value="1"/>
</dbReference>
<feature type="chain" id="PRO_5044981882" description="Flagella basal body P-ring formation protein FlgA" evidence="4">
    <location>
        <begin position="28"/>
        <end position="240"/>
    </location>
</feature>
<protein>
    <recommendedName>
        <fullName evidence="4">Flagella basal body P-ring formation protein FlgA</fullName>
    </recommendedName>
</protein>
<keyword evidence="7" id="KW-1185">Reference proteome</keyword>
<evidence type="ECO:0000256" key="1">
    <source>
        <dbReference type="ARBA" id="ARBA00004418"/>
    </source>
</evidence>
<dbReference type="CDD" id="cd11614">
    <property type="entry name" value="SAF_CpaB_FlgA_like"/>
    <property type="match status" value="1"/>
</dbReference>
<dbReference type="InterPro" id="IPR013974">
    <property type="entry name" value="SAF"/>
</dbReference>
<dbReference type="Proteomes" id="UP001056201">
    <property type="component" value="Chromosome 1"/>
</dbReference>
<gene>
    <name evidence="6" type="primary">flgA</name>
    <name evidence="6" type="ORF">MW290_10000</name>
</gene>
<name>A0ABY4S236_AQUTE</name>
<dbReference type="PANTHER" id="PTHR36307:SF1">
    <property type="entry name" value="FLAGELLA BASAL BODY P-RING FORMATION PROTEIN FLGA"/>
    <property type="match status" value="1"/>
</dbReference>
<evidence type="ECO:0000256" key="3">
    <source>
        <dbReference type="ARBA" id="ARBA00022764"/>
    </source>
</evidence>
<dbReference type="NCBIfam" id="TIGR03170">
    <property type="entry name" value="flgA_cterm"/>
    <property type="match status" value="1"/>
</dbReference>
<dbReference type="Pfam" id="PF13144">
    <property type="entry name" value="ChapFlgA"/>
    <property type="match status" value="1"/>
</dbReference>
<comment type="function">
    <text evidence="4">Involved in the assembly process of the P-ring formation. It may associate with FlgF on the rod constituting a structure essential for the P-ring assembly or may act as a modulator protein for the P-ring assembly.</text>
</comment>
<dbReference type="EMBL" id="CP097635">
    <property type="protein sequence ID" value="URI06255.1"/>
    <property type="molecule type" value="Genomic_DNA"/>
</dbReference>
<evidence type="ECO:0000259" key="5">
    <source>
        <dbReference type="SMART" id="SM00858"/>
    </source>
</evidence>
<keyword evidence="6" id="KW-0282">Flagellum</keyword>
<keyword evidence="6" id="KW-0966">Cell projection</keyword>
<comment type="subcellular location">
    <subcellularLocation>
        <location evidence="1 4">Periplasm</location>
    </subcellularLocation>
</comment>
<comment type="similarity">
    <text evidence="4">Belongs to the FlgA family.</text>
</comment>
<dbReference type="SMART" id="SM00858">
    <property type="entry name" value="SAF"/>
    <property type="match status" value="1"/>
</dbReference>
<keyword evidence="3 4" id="KW-0574">Periplasm</keyword>
<dbReference type="InterPro" id="IPR039246">
    <property type="entry name" value="Flagellar_FlgA"/>
</dbReference>
<keyword evidence="6" id="KW-0969">Cilium</keyword>
<evidence type="ECO:0000313" key="6">
    <source>
        <dbReference type="EMBL" id="URI06255.1"/>
    </source>
</evidence>
<evidence type="ECO:0000256" key="4">
    <source>
        <dbReference type="RuleBase" id="RU362063"/>
    </source>
</evidence>
<keyword evidence="2 4" id="KW-0732">Signal</keyword>
<feature type="domain" description="SAF" evidence="5">
    <location>
        <begin position="114"/>
        <end position="175"/>
    </location>
</feature>
<proteinExistence type="inferred from homology"/>
<accession>A0ABY4S236</accession>
<feature type="signal peptide" evidence="4">
    <location>
        <begin position="1"/>
        <end position="27"/>
    </location>
</feature>
<keyword evidence="4" id="KW-1005">Bacterial flagellum biogenesis</keyword>
<sequence>MLLLCLSRKWGSAGLLAYAATVAAAPAAVPTMEAAVAEAAREALQQQAERDGLLAPDIEVSVSPVGTKEAPRCAQAPLVETMENRFASRMRFSARCPGVDGSRTVFTVRGTLSAEVVVAAATVPSGKPLAASDLTLDRRDISSVPDPMSSIDEATGQAPMRPLRPGQVLQKRLLAAPVLVKRGEVVVIEARSGPIQVTASGEALEPGRQGDVVRVRNVNTGKIIRARVVDTGTVQPADMP</sequence>
<organism evidence="6 7">
    <name type="scientific">Aquincola tertiaricarbonis</name>
    <dbReference type="NCBI Taxonomy" id="391953"/>
    <lineage>
        <taxon>Bacteria</taxon>
        <taxon>Pseudomonadati</taxon>
        <taxon>Pseudomonadota</taxon>
        <taxon>Betaproteobacteria</taxon>
        <taxon>Burkholderiales</taxon>
        <taxon>Sphaerotilaceae</taxon>
        <taxon>Aquincola</taxon>
    </lineage>
</organism>
<dbReference type="InterPro" id="IPR017585">
    <property type="entry name" value="SAF_FlgA"/>
</dbReference>
<dbReference type="RefSeq" id="WP_250194518.1">
    <property type="nucleotide sequence ID" value="NZ_CP097635.1"/>
</dbReference>